<dbReference type="EMBL" id="FOJY01000005">
    <property type="protein sequence ID" value="SFA94715.1"/>
    <property type="molecule type" value="Genomic_DNA"/>
</dbReference>
<keyword evidence="3" id="KW-1185">Reference proteome</keyword>
<proteinExistence type="predicted"/>
<sequence length="71" mass="7956">MKTSTAIGAGRAIMRITVPEMRQRLYPIRGGMNEYVKSKSFGTDLRAERLFGTHGKRQGVPSHKPIQALKE</sequence>
<evidence type="ECO:0000313" key="3">
    <source>
        <dbReference type="Proteomes" id="UP000198838"/>
    </source>
</evidence>
<dbReference type="AlphaFoldDB" id="A0A1I0X146"/>
<protein>
    <submittedName>
        <fullName evidence="2">Uncharacterized protein</fullName>
    </submittedName>
</protein>
<reference evidence="2 3" key="1">
    <citation type="submission" date="2016-10" db="EMBL/GenBank/DDBJ databases">
        <authorList>
            <person name="de Groot N.N."/>
        </authorList>
    </citation>
    <scope>NUCLEOTIDE SEQUENCE [LARGE SCALE GENOMIC DNA]</scope>
    <source>
        <strain evidence="2 3">DSM 5522</strain>
    </source>
</reference>
<dbReference type="STRING" id="1120918.SAMN05216249_105129"/>
<dbReference type="Proteomes" id="UP000198838">
    <property type="component" value="Unassembled WGS sequence"/>
</dbReference>
<accession>A0A1I0X146</accession>
<dbReference type="RefSeq" id="WP_242949071.1">
    <property type="nucleotide sequence ID" value="NZ_FOJY01000005.1"/>
</dbReference>
<evidence type="ECO:0000313" key="2">
    <source>
        <dbReference type="EMBL" id="SFA94715.1"/>
    </source>
</evidence>
<feature type="region of interest" description="Disordered" evidence="1">
    <location>
        <begin position="52"/>
        <end position="71"/>
    </location>
</feature>
<organism evidence="2 3">
    <name type="scientific">Acetitomaculum ruminis DSM 5522</name>
    <dbReference type="NCBI Taxonomy" id="1120918"/>
    <lineage>
        <taxon>Bacteria</taxon>
        <taxon>Bacillati</taxon>
        <taxon>Bacillota</taxon>
        <taxon>Clostridia</taxon>
        <taxon>Lachnospirales</taxon>
        <taxon>Lachnospiraceae</taxon>
        <taxon>Acetitomaculum</taxon>
    </lineage>
</organism>
<name>A0A1I0X146_9FIRM</name>
<gene>
    <name evidence="2" type="ORF">SAMN05216249_105129</name>
</gene>
<evidence type="ECO:0000256" key="1">
    <source>
        <dbReference type="SAM" id="MobiDB-lite"/>
    </source>
</evidence>